<dbReference type="PANTHER" id="PTHR12197">
    <property type="entry name" value="HISTONE-LYSINE N-METHYLTRANSFERASE SMYD"/>
    <property type="match status" value="1"/>
</dbReference>
<reference evidence="6" key="1">
    <citation type="submission" date="2016-04" db="EMBL/GenBank/DDBJ databases">
        <authorList>
            <person name="Evans L.H."/>
            <person name="Alamgir A."/>
            <person name="Owens N."/>
            <person name="Weber N.D."/>
            <person name="Virtaneva K."/>
            <person name="Barbian K."/>
            <person name="Babar A."/>
            <person name="Rosenke K."/>
        </authorList>
    </citation>
    <scope>NUCLEOTIDE SEQUENCE [LARGE SCALE GENOMIC DNA]</scope>
    <source>
        <strain evidence="6">CBS 101.48</strain>
    </source>
</reference>
<keyword evidence="2" id="KW-0863">Zinc-finger</keyword>
<dbReference type="InParanoid" id="A0A168NQ87"/>
<dbReference type="Pfam" id="PF00856">
    <property type="entry name" value="SET"/>
    <property type="match status" value="1"/>
</dbReference>
<dbReference type="AlphaFoldDB" id="A0A168NQ87"/>
<evidence type="ECO:0000256" key="3">
    <source>
        <dbReference type="ARBA" id="ARBA00022833"/>
    </source>
</evidence>
<evidence type="ECO:0000256" key="2">
    <source>
        <dbReference type="ARBA" id="ARBA00022771"/>
    </source>
</evidence>
<dbReference type="Pfam" id="PF01753">
    <property type="entry name" value="zf-MYND"/>
    <property type="match status" value="1"/>
</dbReference>
<sequence length="565" mass="63156">MVQTTQAPATQEQSGLEKTLDQSCCINSTPPPTDSSASKKKKKKSKKSAVVPEINEYYTNTMKPYPVTLRATKAKGRHAVASEPLEEGTTVCLEKATGFVVRSAFIDQQCHICLDDLTTKMACSDCKLIYYCSQACVEKDTLHHRACSVLAQVPAIGRSTDVDPDLLRLMVYLLAKRQEEKEGREGEDGMHATPYWCVDDLLSHKENASPAFIRVISDAAQRLLVEDPELFESISVDDFVTLACKINSNAHGLGDNHGRNTDVALGLFPVGALFFNHSCNPNAAFVGLNKGRLVFRTIRHVQPDEEIAVSYIDLYASRDERRQCKRCASPMDISVDRFLHGVVCTACAQDVYVIPPSSVEDISRGQTKLYSTKDDEVWPCANCASVATAKTVRETIKEAQQKYMTGLNCIRKEKNYRRARKEFEPLVFSQKKPRTEPTLTPGELHPQDAIRFNASIPLMNCLRYENDLKCAVDVNRMILEFMEQQAKQQLPENTSEMADFWQNLGELCDSVAKDYGANGRLPLEKKWNKDARSAFAQAAKIRAIVFGPDHPKTVIVKKYVNHSSV</sequence>
<dbReference type="InterPro" id="IPR046341">
    <property type="entry name" value="SET_dom_sf"/>
</dbReference>
<dbReference type="Gene3D" id="2.170.270.10">
    <property type="entry name" value="SET domain"/>
    <property type="match status" value="1"/>
</dbReference>
<dbReference type="OMA" id="FWQNLGE"/>
<keyword evidence="7" id="KW-1185">Reference proteome</keyword>
<dbReference type="STRING" id="4829.A0A168NQ87"/>
<dbReference type="EMBL" id="LT553497">
    <property type="protein sequence ID" value="SAM00985.1"/>
    <property type="molecule type" value="Genomic_DNA"/>
</dbReference>
<name>A0A168NQ87_ABSGL</name>
<keyword evidence="1" id="KW-0479">Metal-binding</keyword>
<dbReference type="CDD" id="cd20071">
    <property type="entry name" value="SET_SMYD"/>
    <property type="match status" value="1"/>
</dbReference>
<evidence type="ECO:0000256" key="4">
    <source>
        <dbReference type="SAM" id="MobiDB-lite"/>
    </source>
</evidence>
<feature type="compositionally biased region" description="Basic residues" evidence="4">
    <location>
        <begin position="38"/>
        <end position="47"/>
    </location>
</feature>
<dbReference type="PROSITE" id="PS50280">
    <property type="entry name" value="SET"/>
    <property type="match status" value="1"/>
</dbReference>
<evidence type="ECO:0000313" key="7">
    <source>
        <dbReference type="Proteomes" id="UP000078561"/>
    </source>
</evidence>
<dbReference type="SMART" id="SM00317">
    <property type="entry name" value="SET"/>
    <property type="match status" value="1"/>
</dbReference>
<dbReference type="SUPFAM" id="SSF144232">
    <property type="entry name" value="HIT/MYND zinc finger-like"/>
    <property type="match status" value="1"/>
</dbReference>
<dbReference type="SUPFAM" id="SSF82199">
    <property type="entry name" value="SET domain"/>
    <property type="match status" value="1"/>
</dbReference>
<dbReference type="OrthoDB" id="265717at2759"/>
<dbReference type="PANTHER" id="PTHR12197:SF282">
    <property type="entry name" value="SET DOMAIN-CONTAINING PROTEIN"/>
    <property type="match status" value="1"/>
</dbReference>
<keyword evidence="3" id="KW-0862">Zinc</keyword>
<evidence type="ECO:0000259" key="5">
    <source>
        <dbReference type="PROSITE" id="PS50280"/>
    </source>
</evidence>
<dbReference type="Gene3D" id="1.25.40.10">
    <property type="entry name" value="Tetratricopeptide repeat domain"/>
    <property type="match status" value="1"/>
</dbReference>
<dbReference type="InterPro" id="IPR011990">
    <property type="entry name" value="TPR-like_helical_dom_sf"/>
</dbReference>
<dbReference type="InterPro" id="IPR001214">
    <property type="entry name" value="SET_dom"/>
</dbReference>
<dbReference type="Proteomes" id="UP000078561">
    <property type="component" value="Unassembled WGS sequence"/>
</dbReference>
<feature type="domain" description="SET" evidence="5">
    <location>
        <begin position="65"/>
        <end position="312"/>
    </location>
</feature>
<dbReference type="Gene3D" id="1.10.220.160">
    <property type="match status" value="1"/>
</dbReference>
<dbReference type="Gene3D" id="6.10.140.2220">
    <property type="match status" value="1"/>
</dbReference>
<dbReference type="InterPro" id="IPR050869">
    <property type="entry name" value="H3K4_H4K5_MeTrfase"/>
</dbReference>
<feature type="compositionally biased region" description="Polar residues" evidence="4">
    <location>
        <begin position="1"/>
        <end position="28"/>
    </location>
</feature>
<evidence type="ECO:0000313" key="6">
    <source>
        <dbReference type="EMBL" id="SAM00985.1"/>
    </source>
</evidence>
<dbReference type="PROSITE" id="PS01360">
    <property type="entry name" value="ZF_MYND_1"/>
    <property type="match status" value="1"/>
</dbReference>
<protein>
    <recommendedName>
        <fullName evidence="5">SET domain-containing protein</fullName>
    </recommendedName>
</protein>
<gene>
    <name evidence="6" type="primary">ABSGL_06721.1 scaffold 8661</name>
</gene>
<evidence type="ECO:0000256" key="1">
    <source>
        <dbReference type="ARBA" id="ARBA00022723"/>
    </source>
</evidence>
<dbReference type="GO" id="GO:0008270">
    <property type="term" value="F:zinc ion binding"/>
    <property type="evidence" value="ECO:0007669"/>
    <property type="project" value="UniProtKB-KW"/>
</dbReference>
<organism evidence="6">
    <name type="scientific">Absidia glauca</name>
    <name type="common">Pin mould</name>
    <dbReference type="NCBI Taxonomy" id="4829"/>
    <lineage>
        <taxon>Eukaryota</taxon>
        <taxon>Fungi</taxon>
        <taxon>Fungi incertae sedis</taxon>
        <taxon>Mucoromycota</taxon>
        <taxon>Mucoromycotina</taxon>
        <taxon>Mucoromycetes</taxon>
        <taxon>Mucorales</taxon>
        <taxon>Cunninghamellaceae</taxon>
        <taxon>Absidia</taxon>
    </lineage>
</organism>
<proteinExistence type="predicted"/>
<feature type="region of interest" description="Disordered" evidence="4">
    <location>
        <begin position="1"/>
        <end position="47"/>
    </location>
</feature>
<dbReference type="InterPro" id="IPR002893">
    <property type="entry name" value="Znf_MYND"/>
</dbReference>
<accession>A0A168NQ87</accession>